<dbReference type="Proteomes" id="UP001198565">
    <property type="component" value="Unassembled WGS sequence"/>
</dbReference>
<sequence>MTGAFVTGVLGAANGWGLSAAHVPLPTAAVYGSAVCSVLLTGWHSVVRYSRTHRYRCPDPACPVKVEVGEHLTEAEDRRWTLFADDHPRHAYRPSTRDA</sequence>
<keyword evidence="1" id="KW-0812">Transmembrane</keyword>
<protein>
    <submittedName>
        <fullName evidence="2">Uncharacterized protein</fullName>
    </submittedName>
</protein>
<dbReference type="RefSeq" id="WP_222982152.1">
    <property type="nucleotide sequence ID" value="NZ_JAINVZ010000035.1"/>
</dbReference>
<organism evidence="2 3">
    <name type="scientific">Streptantibioticus parmotrematis</name>
    <dbReference type="NCBI Taxonomy" id="2873249"/>
    <lineage>
        <taxon>Bacteria</taxon>
        <taxon>Bacillati</taxon>
        <taxon>Actinomycetota</taxon>
        <taxon>Actinomycetes</taxon>
        <taxon>Kitasatosporales</taxon>
        <taxon>Streptomycetaceae</taxon>
        <taxon>Streptantibioticus</taxon>
    </lineage>
</organism>
<evidence type="ECO:0000313" key="2">
    <source>
        <dbReference type="EMBL" id="MBY8889108.1"/>
    </source>
</evidence>
<dbReference type="EMBL" id="JAINVZ010000035">
    <property type="protein sequence ID" value="MBY8889108.1"/>
    <property type="molecule type" value="Genomic_DNA"/>
</dbReference>
<accession>A0ABS7R0W6</accession>
<evidence type="ECO:0000256" key="1">
    <source>
        <dbReference type="SAM" id="Phobius"/>
    </source>
</evidence>
<gene>
    <name evidence="2" type="ORF">K7472_30315</name>
</gene>
<reference evidence="2 3" key="1">
    <citation type="submission" date="2021-08" db="EMBL/GenBank/DDBJ databases">
        <title>Streptomyces sp. PTM05 isolated from lichen.</title>
        <authorList>
            <person name="Somphong A."/>
            <person name="Phongsopitanun W."/>
            <person name="Tanasupawat S."/>
        </authorList>
    </citation>
    <scope>NUCLEOTIDE SEQUENCE [LARGE SCALE GENOMIC DNA]</scope>
    <source>
        <strain evidence="2 3">Ptm05</strain>
    </source>
</reference>
<proteinExistence type="predicted"/>
<keyword evidence="1" id="KW-0472">Membrane</keyword>
<comment type="caution">
    <text evidence="2">The sequence shown here is derived from an EMBL/GenBank/DDBJ whole genome shotgun (WGS) entry which is preliminary data.</text>
</comment>
<keyword evidence="1" id="KW-1133">Transmembrane helix</keyword>
<evidence type="ECO:0000313" key="3">
    <source>
        <dbReference type="Proteomes" id="UP001198565"/>
    </source>
</evidence>
<feature type="transmembrane region" description="Helical" evidence="1">
    <location>
        <begin position="30"/>
        <end position="47"/>
    </location>
</feature>
<keyword evidence="3" id="KW-1185">Reference proteome</keyword>
<name>A0ABS7R0W6_9ACTN</name>